<evidence type="ECO:0000313" key="1">
    <source>
        <dbReference type="EMBL" id="KAJ0175664.1"/>
    </source>
</evidence>
<sequence>MRTRRLLSPFTLLLICTVGLRAQAQYEQHDAREGDDVTLKCRFAITAKGRESPVHYWAKSTANTHDNVAINDSPLGPNYKVKFDPEEGIFDLFISNVSYERDNGQYECRVKTSGPGTLLHTQLHTITVLTQPQAPVLTPGPHAQTQEGRELNLSCSSYGGSPEPTIKWYRDGSVYPVDAKITHAKTRSEPTIATLTLNPSKEDDGATFRCVVWNRAMPEGQQLDATVDINVNYFPRVEVGPENPLRVEVGGSTSIVCKVDAKPPVTSVRWTRNGEFISNSFTHTIQGVAVHDAGKYMCSADNGLGHPGEKELVVDVLFPPSVTLESKTYEAEEGGNVEIRCNVTANPEPISIEWSMEGKPDFHQSGNSLILNRVNADMAGTYVCRAVNIISSSNGKRVERSNSASVAVLVRHKPGRAFISPDRPIANEGTSVTLTCNAKPPGWPAPQFRWFRDIDSTDTKPEVLATGNKYTIPNAYFNSEGVYHCQAMNELGHGELASVTLEVHQPPRFQTKLQTHITKRSGEQDFSVTCSAMGKPRPSIKWFKNESEIKIESDLYEVKNDVTESRNAVYNVQSTLKFNGNARPNTNELLPEDRGVYLCSFENEVNNVNSTMHLRIEHEPILIKQQKKVAFDVMENADIMCRVLSFPKPEFQWYFGTNTAPLEMNSDGHYVITTTTDSNDAYLSILKIKGIESKDYGDYYCKVKNSLGSIRTQIRLQPKGAPESPKSLESQIVGPTFVVLKWENGFEGGLSNTKYFVRYRRVLYRSGSEASVVNEHCSTAHVNEHDWMEYDCGRRNPCNVTQLEQHNTYSFKVKAVNTKGQSNYSNEIITTTKVTKIVPAEQLTFDPSSRAIAFTIAPTCLPLVAVAEGLLNMDGTPGWQVVETIPLHLSGATTSVQEATLELPSKPGRHPGRHPEPPLDELNPRVRLKLCLQGTQEVCSDYTEAEIGTSYVKESSALTTATMVAILFSCLVFIVFLGLLLIFCRCKRKENKKDRSKDYEMDSMSPTMANAQNQAPPPYYPSTGMENKALEHSMDLGLSMDDSKNTMYATQGGYAYHVPPHSMSHPGQAIPNPDWNMGFIDTNYDNSHNGGSVNSQDSLWQMKMAAGNNAPVLPAHQIMDRQSNYDYDPITHGGYRTLDDYAPYSHLPHAGQPPTPTDYNMRGSQNPSRQEYCSDPYASVHKPKKPRIDQHSMESPYHEVSGLPEYGAAGVNGPDDGGAEDKPPHLSLGYDESLESGYSTPNSRARRVIREIIV</sequence>
<evidence type="ECO:0000313" key="2">
    <source>
        <dbReference type="Proteomes" id="UP000824533"/>
    </source>
</evidence>
<dbReference type="Proteomes" id="UP000824533">
    <property type="component" value="Linkage Group LG15"/>
</dbReference>
<reference evidence="1 2" key="1">
    <citation type="journal article" date="2021" name="Front. Genet.">
        <title>Chromosome-Level Genome Assembly Reveals Significant Gene Expansion in the Toll and IMD Signaling Pathways of Dendrolimus kikuchii.</title>
        <authorList>
            <person name="Zhou J."/>
            <person name="Wu P."/>
            <person name="Xiong Z."/>
            <person name="Liu N."/>
            <person name="Zhao N."/>
            <person name="Ji M."/>
            <person name="Qiu Y."/>
            <person name="Yang B."/>
        </authorList>
    </citation>
    <scope>NUCLEOTIDE SEQUENCE [LARGE SCALE GENOMIC DNA]</scope>
    <source>
        <strain evidence="1">Ann1</strain>
    </source>
</reference>
<accession>A0ACC1CVC6</accession>
<protein>
    <submittedName>
        <fullName evidence="1">Uncharacterized protein</fullName>
    </submittedName>
</protein>
<proteinExistence type="predicted"/>
<keyword evidence="2" id="KW-1185">Reference proteome</keyword>
<organism evidence="1 2">
    <name type="scientific">Dendrolimus kikuchii</name>
    <dbReference type="NCBI Taxonomy" id="765133"/>
    <lineage>
        <taxon>Eukaryota</taxon>
        <taxon>Metazoa</taxon>
        <taxon>Ecdysozoa</taxon>
        <taxon>Arthropoda</taxon>
        <taxon>Hexapoda</taxon>
        <taxon>Insecta</taxon>
        <taxon>Pterygota</taxon>
        <taxon>Neoptera</taxon>
        <taxon>Endopterygota</taxon>
        <taxon>Lepidoptera</taxon>
        <taxon>Glossata</taxon>
        <taxon>Ditrysia</taxon>
        <taxon>Bombycoidea</taxon>
        <taxon>Lasiocampidae</taxon>
        <taxon>Dendrolimus</taxon>
    </lineage>
</organism>
<gene>
    <name evidence="1" type="ORF">K1T71_008823</name>
</gene>
<dbReference type="EMBL" id="CM034401">
    <property type="protein sequence ID" value="KAJ0175664.1"/>
    <property type="molecule type" value="Genomic_DNA"/>
</dbReference>
<name>A0ACC1CVC6_9NEOP</name>
<comment type="caution">
    <text evidence="1">The sequence shown here is derived from an EMBL/GenBank/DDBJ whole genome shotgun (WGS) entry which is preliminary data.</text>
</comment>